<dbReference type="InParanoid" id="A0A0D0BF62"/>
<feature type="chain" id="PRO_5002224620" evidence="1">
    <location>
        <begin position="18"/>
        <end position="262"/>
    </location>
</feature>
<organism evidence="2 3">
    <name type="scientific">Suillus luteus UH-Slu-Lm8-n1</name>
    <dbReference type="NCBI Taxonomy" id="930992"/>
    <lineage>
        <taxon>Eukaryota</taxon>
        <taxon>Fungi</taxon>
        <taxon>Dikarya</taxon>
        <taxon>Basidiomycota</taxon>
        <taxon>Agaricomycotina</taxon>
        <taxon>Agaricomycetes</taxon>
        <taxon>Agaricomycetidae</taxon>
        <taxon>Boletales</taxon>
        <taxon>Suillineae</taxon>
        <taxon>Suillaceae</taxon>
        <taxon>Suillus</taxon>
    </lineage>
</organism>
<protein>
    <submittedName>
        <fullName evidence="2">Uncharacterized protein</fullName>
    </submittedName>
</protein>
<dbReference type="PANTHER" id="PTHR34862:SF1">
    <property type="entry name" value="SPARK DOMAIN-CONTAINING PROTEIN"/>
    <property type="match status" value="1"/>
</dbReference>
<keyword evidence="1" id="KW-0732">Signal</keyword>
<dbReference type="Proteomes" id="UP000054485">
    <property type="component" value="Unassembled WGS sequence"/>
</dbReference>
<dbReference type="STRING" id="930992.A0A0D0BF62"/>
<dbReference type="AlphaFoldDB" id="A0A0D0BF62"/>
<gene>
    <name evidence="2" type="ORF">CY34DRAFT_802339</name>
</gene>
<evidence type="ECO:0000313" key="3">
    <source>
        <dbReference type="Proteomes" id="UP000054485"/>
    </source>
</evidence>
<dbReference type="OrthoDB" id="2536450at2759"/>
<evidence type="ECO:0000313" key="2">
    <source>
        <dbReference type="EMBL" id="KIK44767.1"/>
    </source>
</evidence>
<dbReference type="HOGENOM" id="CLU_084277_0_0_1"/>
<name>A0A0D0BF62_9AGAM</name>
<evidence type="ECO:0000256" key="1">
    <source>
        <dbReference type="SAM" id="SignalP"/>
    </source>
</evidence>
<keyword evidence="3" id="KW-1185">Reference proteome</keyword>
<accession>A0A0D0BF62</accession>
<dbReference type="PANTHER" id="PTHR34862">
    <property type="entry name" value="SPARK DOMAIN-CONTAINING PROTEIN"/>
    <property type="match status" value="1"/>
</dbReference>
<reference evidence="2 3" key="1">
    <citation type="submission" date="2014-04" db="EMBL/GenBank/DDBJ databases">
        <authorList>
            <consortium name="DOE Joint Genome Institute"/>
            <person name="Kuo A."/>
            <person name="Ruytinx J."/>
            <person name="Rineau F."/>
            <person name="Colpaert J."/>
            <person name="Kohler A."/>
            <person name="Nagy L.G."/>
            <person name="Floudas D."/>
            <person name="Copeland A."/>
            <person name="Barry K.W."/>
            <person name="Cichocki N."/>
            <person name="Veneault-Fourrey C."/>
            <person name="LaButti K."/>
            <person name="Lindquist E.A."/>
            <person name="Lipzen A."/>
            <person name="Lundell T."/>
            <person name="Morin E."/>
            <person name="Murat C."/>
            <person name="Sun H."/>
            <person name="Tunlid A."/>
            <person name="Henrissat B."/>
            <person name="Grigoriev I.V."/>
            <person name="Hibbett D.S."/>
            <person name="Martin F."/>
            <person name="Nordberg H.P."/>
            <person name="Cantor M.N."/>
            <person name="Hua S.X."/>
        </authorList>
    </citation>
    <scope>NUCLEOTIDE SEQUENCE [LARGE SCALE GENOMIC DNA]</scope>
    <source>
        <strain evidence="2 3">UH-Slu-Lm8-n1</strain>
    </source>
</reference>
<reference evidence="3" key="2">
    <citation type="submission" date="2015-01" db="EMBL/GenBank/DDBJ databases">
        <title>Evolutionary Origins and Diversification of the Mycorrhizal Mutualists.</title>
        <authorList>
            <consortium name="DOE Joint Genome Institute"/>
            <consortium name="Mycorrhizal Genomics Consortium"/>
            <person name="Kohler A."/>
            <person name="Kuo A."/>
            <person name="Nagy L.G."/>
            <person name="Floudas D."/>
            <person name="Copeland A."/>
            <person name="Barry K.W."/>
            <person name="Cichocki N."/>
            <person name="Veneault-Fourrey C."/>
            <person name="LaButti K."/>
            <person name="Lindquist E.A."/>
            <person name="Lipzen A."/>
            <person name="Lundell T."/>
            <person name="Morin E."/>
            <person name="Murat C."/>
            <person name="Riley R."/>
            <person name="Ohm R."/>
            <person name="Sun H."/>
            <person name="Tunlid A."/>
            <person name="Henrissat B."/>
            <person name="Grigoriev I.V."/>
            <person name="Hibbett D.S."/>
            <person name="Martin F."/>
        </authorList>
    </citation>
    <scope>NUCLEOTIDE SEQUENCE [LARGE SCALE GENOMIC DNA]</scope>
    <source>
        <strain evidence="3">UH-Slu-Lm8-n1</strain>
    </source>
</reference>
<dbReference type="EMBL" id="KN835184">
    <property type="protein sequence ID" value="KIK44767.1"/>
    <property type="molecule type" value="Genomic_DNA"/>
</dbReference>
<sequence>MLFNFAVLLAGAGFAVAQSSGLSSQCQSALVSTAASSSAACLNPSGLISLVVTNSATSSVIPGVNTWISGMCSQAACSNSSLQTVVTDILSGCSTDLSSIGVDTTNSTAIVTSIQAAYPTVRQLMCLNDTSTRTLCVPELLTNIQSSTTTLSLNNIVSLVTKLVSGQSTGIPSSAVCTNCTKAAYTVLRQGLPGVASSAQSSFSSECGANYTDGQMPSGIQEASSSPSSTTSTSGAIVLSVGSLNMGAFAVAALSAAFAIFA</sequence>
<feature type="signal peptide" evidence="1">
    <location>
        <begin position="1"/>
        <end position="17"/>
    </location>
</feature>
<proteinExistence type="predicted"/>